<dbReference type="Pfam" id="PF25304">
    <property type="entry name" value="WHD_eIF2D"/>
    <property type="match status" value="1"/>
</dbReference>
<dbReference type="CDD" id="cd11608">
    <property type="entry name" value="eIF2D_C"/>
    <property type="match status" value="1"/>
</dbReference>
<evidence type="ECO:0000256" key="2">
    <source>
        <dbReference type="SAM" id="MobiDB-lite"/>
    </source>
</evidence>
<dbReference type="InterPro" id="IPR058886">
    <property type="entry name" value="SWIB_eIF2D"/>
</dbReference>
<protein>
    <recommendedName>
        <fullName evidence="3">SUI1 domain-containing protein</fullName>
    </recommendedName>
</protein>
<dbReference type="GO" id="GO:0005737">
    <property type="term" value="C:cytoplasm"/>
    <property type="evidence" value="ECO:0007669"/>
    <property type="project" value="UniProtKB-SubCell"/>
</dbReference>
<dbReference type="Gene3D" id="3.30.780.10">
    <property type="entry name" value="SUI1-like domain"/>
    <property type="match status" value="1"/>
</dbReference>
<evidence type="ECO:0000313" key="4">
    <source>
        <dbReference type="EMBL" id="KAF7421094.1"/>
    </source>
</evidence>
<keyword evidence="5" id="KW-1185">Reference proteome</keyword>
<dbReference type="NCBIfam" id="TIGR00451">
    <property type="entry name" value="unchar_dom_2"/>
    <property type="match status" value="1"/>
</dbReference>
<dbReference type="InterPro" id="IPR036877">
    <property type="entry name" value="SUI1_dom_sf"/>
</dbReference>
<dbReference type="SUPFAM" id="SSF47592">
    <property type="entry name" value="SWIB/MDM2 domain"/>
    <property type="match status" value="1"/>
</dbReference>
<dbReference type="Pfam" id="PF26291">
    <property type="entry name" value="SWIB_eIF2D"/>
    <property type="match status" value="1"/>
</dbReference>
<dbReference type="InterPro" id="IPR039759">
    <property type="entry name" value="eIF2D_SUI1"/>
</dbReference>
<dbReference type="GeneID" id="59381432"/>
<dbReference type="InterPro" id="IPR041366">
    <property type="entry name" value="Pre-PUA"/>
</dbReference>
<dbReference type="OrthoDB" id="199771at2759"/>
<evidence type="ECO:0000313" key="5">
    <source>
        <dbReference type="Proteomes" id="UP000623687"/>
    </source>
</evidence>
<gene>
    <name evidence="4" type="ORF">PC9H_011614</name>
</gene>
<feature type="region of interest" description="Disordered" evidence="2">
    <location>
        <begin position="183"/>
        <end position="238"/>
    </location>
</feature>
<feature type="compositionally biased region" description="Polar residues" evidence="2">
    <location>
        <begin position="201"/>
        <end position="210"/>
    </location>
</feature>
<dbReference type="GO" id="GO:0001731">
    <property type="term" value="P:formation of translation preinitiation complex"/>
    <property type="evidence" value="ECO:0007669"/>
    <property type="project" value="InterPro"/>
</dbReference>
<dbReference type="CDD" id="cd11610">
    <property type="entry name" value="eIF2D_N"/>
    <property type="match status" value="1"/>
</dbReference>
<reference evidence="4" key="1">
    <citation type="submission" date="2019-07" db="EMBL/GenBank/DDBJ databases">
        <authorList>
            <person name="Palmer J.M."/>
        </authorList>
    </citation>
    <scope>NUCLEOTIDE SEQUENCE</scope>
    <source>
        <strain evidence="4">PC9</strain>
    </source>
</reference>
<dbReference type="SUPFAM" id="SSF55159">
    <property type="entry name" value="eIF1-like"/>
    <property type="match status" value="1"/>
</dbReference>
<dbReference type="PANTHER" id="PTHR12217:SF4">
    <property type="entry name" value="EUKARYOTIC TRANSLATION INITIATION FACTOR 2D"/>
    <property type="match status" value="1"/>
</dbReference>
<proteinExistence type="predicted"/>
<dbReference type="AlphaFoldDB" id="A0A8H7DPE7"/>
<dbReference type="RefSeq" id="XP_036626952.1">
    <property type="nucleotide sequence ID" value="XM_036781097.1"/>
</dbReference>
<dbReference type="Pfam" id="PF17832">
    <property type="entry name" value="Pre-PUA"/>
    <property type="match status" value="1"/>
</dbReference>
<dbReference type="PANTHER" id="PTHR12217">
    <property type="entry name" value="EUKARYOTIC TRANSLATION INITIATION FACTOR 2D"/>
    <property type="match status" value="1"/>
</dbReference>
<feature type="domain" description="SUI1" evidence="3">
    <location>
        <begin position="491"/>
        <end position="564"/>
    </location>
</feature>
<dbReference type="Gene3D" id="3.10.400.20">
    <property type="match status" value="1"/>
</dbReference>
<evidence type="ECO:0000256" key="1">
    <source>
        <dbReference type="ARBA" id="ARBA00022490"/>
    </source>
</evidence>
<dbReference type="FunFam" id="3.30.780.10:FF:000008">
    <property type="entry name" value="eukaryotic translation initiation factor 2D"/>
    <property type="match status" value="1"/>
</dbReference>
<dbReference type="InterPro" id="IPR048248">
    <property type="entry name" value="PUA_eIF2d-like"/>
</dbReference>
<dbReference type="EMBL" id="JACETU010000009">
    <property type="protein sequence ID" value="KAF7421094.1"/>
    <property type="molecule type" value="Genomic_DNA"/>
</dbReference>
<dbReference type="InterPro" id="IPR057429">
    <property type="entry name" value="WH_eIF2D"/>
</dbReference>
<dbReference type="PROSITE" id="PS50296">
    <property type="entry name" value="SUI1"/>
    <property type="match status" value="1"/>
</dbReference>
<dbReference type="GO" id="GO:0003743">
    <property type="term" value="F:translation initiation factor activity"/>
    <property type="evidence" value="ECO:0007669"/>
    <property type="project" value="InterPro"/>
</dbReference>
<dbReference type="Pfam" id="PF26292">
    <property type="entry name" value="PUA_elF2D"/>
    <property type="match status" value="1"/>
</dbReference>
<dbReference type="Pfam" id="PF01253">
    <property type="entry name" value="SUI1"/>
    <property type="match status" value="1"/>
</dbReference>
<keyword evidence="1" id="KW-0963">Cytoplasm</keyword>
<feature type="compositionally biased region" description="Polar residues" evidence="2">
    <location>
        <begin position="221"/>
        <end position="237"/>
    </location>
</feature>
<organism evidence="4 5">
    <name type="scientific">Pleurotus ostreatus</name>
    <name type="common">Oyster mushroom</name>
    <name type="synonym">White-rot fungus</name>
    <dbReference type="NCBI Taxonomy" id="5322"/>
    <lineage>
        <taxon>Eukaryota</taxon>
        <taxon>Fungi</taxon>
        <taxon>Dikarya</taxon>
        <taxon>Basidiomycota</taxon>
        <taxon>Agaricomycotina</taxon>
        <taxon>Agaricomycetes</taxon>
        <taxon>Agaricomycetidae</taxon>
        <taxon>Agaricales</taxon>
        <taxon>Pleurotineae</taxon>
        <taxon>Pleurotaceae</taxon>
        <taxon>Pleurotus</taxon>
    </lineage>
</organism>
<dbReference type="CDD" id="cd21156">
    <property type="entry name" value="PUA_eIF2d-like"/>
    <property type="match status" value="1"/>
</dbReference>
<dbReference type="SUPFAM" id="SSF88697">
    <property type="entry name" value="PUA domain-like"/>
    <property type="match status" value="1"/>
</dbReference>
<comment type="caution">
    <text evidence="4">The sequence shown here is derived from an EMBL/GenBank/DDBJ whole genome shotgun (WGS) entry which is preliminary data.</text>
</comment>
<dbReference type="PROSITE" id="PS50890">
    <property type="entry name" value="PUA"/>
    <property type="match status" value="1"/>
</dbReference>
<dbReference type="InterPro" id="IPR015947">
    <property type="entry name" value="PUA-like_sf"/>
</dbReference>
<dbReference type="InterPro" id="IPR048247">
    <property type="entry name" value="eIF2D_N"/>
</dbReference>
<dbReference type="VEuPathDB" id="FungiDB:PC9H_011614"/>
<accession>A0A8H7DPE7</accession>
<dbReference type="InterPro" id="IPR001950">
    <property type="entry name" value="SUI1"/>
</dbReference>
<dbReference type="Proteomes" id="UP000623687">
    <property type="component" value="Unassembled WGS sequence"/>
</dbReference>
<name>A0A8H7DPE7_PLEOS</name>
<dbReference type="GO" id="GO:0003723">
    <property type="term" value="F:RNA binding"/>
    <property type="evidence" value="ECO:0007669"/>
    <property type="project" value="InterPro"/>
</dbReference>
<dbReference type="InterPro" id="IPR004521">
    <property type="entry name" value="Uncharacterised_CHP00451"/>
</dbReference>
<dbReference type="InterPro" id="IPR036885">
    <property type="entry name" value="SWIB_MDM2_dom_sf"/>
</dbReference>
<evidence type="ECO:0000259" key="3">
    <source>
        <dbReference type="PROSITE" id="PS50296"/>
    </source>
</evidence>
<dbReference type="InterPro" id="IPR039757">
    <property type="entry name" value="EIF2D"/>
</dbReference>
<sequence length="581" mass="63454">MFKKPLSNLKTSAPLRGSDRRKLRQKVVQAYQISNEEGDLLVPDGLQSVKFLTHLEEPGTAYLAPDGRDPLWFSIGKDSDELIPTVYTLWKRPGLLPWVSTPEAVIPKLIGGADLMIPGVVQWSPAIAEGQLVAIVQYTPDESKRGYPLAVGHMSVDKGTLHQDGKGKAVYVKHTWRDTLWDMGRGGEIPDPMTIDLPASPQDSSSQVEGNPTAPVIGASNDRSPNPESGGASSDNAQAVELTPDDVSAVLRSSLLQAIQTTLSKTPQSSFPIIATTLYTNSVLPSRPAFPSPYSETPVDVKHSSHKSLTAFLKAMEKEGLITLKVPKGKAGGDVVVTAVNAKHPDVESHSSYTTIADIEARKEKREQREVKERSKVKEHAVTEKYKPMGSGSVRFFEDCGKNTSALYTAPEIRAIINQYVQDKQLVNVREQQYINIDETLQKAMQGCDPDTQFLKRDDLVRFVIGKMQSWHEITPDGKDPILKKGALKPISVAVKIRQGRKAATLITGFEPFLLVAEDLADELRKLCASATSVSPAPGKSSGQEVLVQGKQAQVVTDLLLGKGVPKKWIEVHDLLDGKKK</sequence>